<reference evidence="5 6" key="1">
    <citation type="submission" date="2018-10" db="EMBL/GenBank/DDBJ databases">
        <title>Fifty Aureobasidium pullulans genomes reveal a recombining polyextremotolerant generalist.</title>
        <authorList>
            <person name="Gostincar C."/>
            <person name="Turk M."/>
            <person name="Zajc J."/>
            <person name="Gunde-Cimerman N."/>
        </authorList>
    </citation>
    <scope>NUCLEOTIDE SEQUENCE [LARGE SCALE GENOMIC DNA]</scope>
    <source>
        <strain evidence="4 5">EXF-10507</strain>
        <strain evidence="3 6">EXF-10796</strain>
    </source>
</reference>
<organism evidence="4 5">
    <name type="scientific">Aureobasidium pullulans</name>
    <name type="common">Black yeast</name>
    <name type="synonym">Pullularia pullulans</name>
    <dbReference type="NCBI Taxonomy" id="5580"/>
    <lineage>
        <taxon>Eukaryota</taxon>
        <taxon>Fungi</taxon>
        <taxon>Dikarya</taxon>
        <taxon>Ascomycota</taxon>
        <taxon>Pezizomycotina</taxon>
        <taxon>Dothideomycetes</taxon>
        <taxon>Dothideomycetidae</taxon>
        <taxon>Dothideales</taxon>
        <taxon>Saccotheciaceae</taxon>
        <taxon>Aureobasidium</taxon>
    </lineage>
</organism>
<dbReference type="AlphaFoldDB" id="A0A4T0DK28"/>
<evidence type="ECO:0000259" key="2">
    <source>
        <dbReference type="PROSITE" id="PS51782"/>
    </source>
</evidence>
<comment type="caution">
    <text evidence="4">The sequence shown here is derived from an EMBL/GenBank/DDBJ whole genome shotgun (WGS) entry which is preliminary data.</text>
</comment>
<feature type="domain" description="LysM" evidence="2">
    <location>
        <begin position="177"/>
        <end position="221"/>
    </location>
</feature>
<dbReference type="Pfam" id="PF01476">
    <property type="entry name" value="LysM"/>
    <property type="match status" value="3"/>
</dbReference>
<dbReference type="Proteomes" id="UP000309076">
    <property type="component" value="Unassembled WGS sequence"/>
</dbReference>
<dbReference type="CDD" id="cd00118">
    <property type="entry name" value="LysM"/>
    <property type="match status" value="3"/>
</dbReference>
<dbReference type="PROSITE" id="PS51257">
    <property type="entry name" value="PROKAR_LIPOPROTEIN"/>
    <property type="match status" value="1"/>
</dbReference>
<dbReference type="InterPro" id="IPR036779">
    <property type="entry name" value="LysM_dom_sf"/>
</dbReference>
<accession>A0A4T0DK28</accession>
<protein>
    <submittedName>
        <fullName evidence="4">Extracellular protein 6</fullName>
    </submittedName>
</protein>
<feature type="chain" id="PRO_5043198304" evidence="1">
    <location>
        <begin position="19"/>
        <end position="226"/>
    </location>
</feature>
<name>A0A4T0DK28_AURPU</name>
<dbReference type="PANTHER" id="PTHR33734:SF22">
    <property type="entry name" value="MEMBRANE-BOUND LYTIC MUREIN TRANSGLYCOSYLASE D"/>
    <property type="match status" value="1"/>
</dbReference>
<feature type="domain" description="LysM" evidence="2">
    <location>
        <begin position="45"/>
        <end position="91"/>
    </location>
</feature>
<keyword evidence="1" id="KW-0732">Signal</keyword>
<dbReference type="Gene3D" id="3.10.350.10">
    <property type="entry name" value="LysM domain"/>
    <property type="match status" value="3"/>
</dbReference>
<evidence type="ECO:0000313" key="4">
    <source>
        <dbReference type="EMBL" id="THW88481.1"/>
    </source>
</evidence>
<dbReference type="Proteomes" id="UP000304928">
    <property type="component" value="Unassembled WGS sequence"/>
</dbReference>
<sequence length="226" mass="23949">MKSVIIAAAAATFGCAWASPIFARQTSSCTYSNTTTPPCGATSYIDYTVKSGDTLTTIAANPDLKSGVCDIAKVNCISNINLVIPGEVLKIPSFCTTPDNTSCQPTAAPATNNTCVKGVPAKYTVRSGDFLSKIAENFEITLAALEQANPQITNPDLIFPGQVINIPVCEGSSCIVAPYQIKQGDLYYDLAQTYHTTVGQIEAYNPNVDPLNITIGITIQLPQNCN</sequence>
<evidence type="ECO:0000313" key="3">
    <source>
        <dbReference type="EMBL" id="THW51312.1"/>
    </source>
</evidence>
<feature type="domain" description="LysM" evidence="2">
    <location>
        <begin position="121"/>
        <end position="166"/>
    </location>
</feature>
<dbReference type="GO" id="GO:0008932">
    <property type="term" value="F:lytic endotransglycosylase activity"/>
    <property type="evidence" value="ECO:0007669"/>
    <property type="project" value="TreeGrafter"/>
</dbReference>
<evidence type="ECO:0000313" key="6">
    <source>
        <dbReference type="Proteomes" id="UP000309076"/>
    </source>
</evidence>
<dbReference type="SMART" id="SM00257">
    <property type="entry name" value="LysM"/>
    <property type="match status" value="3"/>
</dbReference>
<gene>
    <name evidence="4" type="ORF">D6D15_05956</name>
    <name evidence="3" type="ORF">D6D21_01512</name>
</gene>
<dbReference type="EMBL" id="QZAM01000015">
    <property type="protein sequence ID" value="THW51312.1"/>
    <property type="molecule type" value="Genomic_DNA"/>
</dbReference>
<dbReference type="PROSITE" id="PS51782">
    <property type="entry name" value="LYSM"/>
    <property type="match status" value="3"/>
</dbReference>
<dbReference type="EMBL" id="QZAR01000101">
    <property type="protein sequence ID" value="THW88481.1"/>
    <property type="molecule type" value="Genomic_DNA"/>
</dbReference>
<dbReference type="InterPro" id="IPR018392">
    <property type="entry name" value="LysM"/>
</dbReference>
<dbReference type="SUPFAM" id="SSF54106">
    <property type="entry name" value="LysM domain"/>
    <property type="match status" value="3"/>
</dbReference>
<dbReference type="PANTHER" id="PTHR33734">
    <property type="entry name" value="LYSM DOMAIN-CONTAINING GPI-ANCHORED PROTEIN 2"/>
    <property type="match status" value="1"/>
</dbReference>
<evidence type="ECO:0000256" key="1">
    <source>
        <dbReference type="SAM" id="SignalP"/>
    </source>
</evidence>
<evidence type="ECO:0000313" key="5">
    <source>
        <dbReference type="Proteomes" id="UP000304928"/>
    </source>
</evidence>
<proteinExistence type="predicted"/>
<feature type="signal peptide" evidence="1">
    <location>
        <begin position="1"/>
        <end position="18"/>
    </location>
</feature>